<evidence type="ECO:0000313" key="1">
    <source>
        <dbReference type="EMBL" id="EFB76751.1"/>
    </source>
</evidence>
<dbReference type="AlphaFoldDB" id="D1PL93"/>
<dbReference type="Proteomes" id="UP000003438">
    <property type="component" value="Unassembled WGS sequence"/>
</dbReference>
<proteinExistence type="predicted"/>
<accession>D1PL93</accession>
<dbReference type="HOGENOM" id="CLU_2848193_0_0_9"/>
<evidence type="ECO:0000313" key="2">
    <source>
        <dbReference type="Proteomes" id="UP000003438"/>
    </source>
</evidence>
<gene>
    <name evidence="1" type="ORF">SUBVAR_05131</name>
</gene>
<dbReference type="STRING" id="411471.SUBVAR_05131"/>
<organism evidence="1 2">
    <name type="scientific">Subdoligranulum variabile DSM 15176</name>
    <dbReference type="NCBI Taxonomy" id="411471"/>
    <lineage>
        <taxon>Bacteria</taxon>
        <taxon>Bacillati</taxon>
        <taxon>Bacillota</taxon>
        <taxon>Clostridia</taxon>
        <taxon>Eubacteriales</taxon>
        <taxon>Oscillospiraceae</taxon>
        <taxon>Subdoligranulum</taxon>
    </lineage>
</organism>
<name>D1PL93_9FIRM</name>
<sequence length="65" mass="6925">MYGSEPRPIFGRGSGCAGAFPKVKSVLAQKDERQVVKNAQKGPLEQCGRICQGDGQGAKSSKCRK</sequence>
<dbReference type="EMBL" id="ACBY02000020">
    <property type="protein sequence ID" value="EFB76751.1"/>
    <property type="molecule type" value="Genomic_DNA"/>
</dbReference>
<comment type="caution">
    <text evidence="1">The sequence shown here is derived from an EMBL/GenBank/DDBJ whole genome shotgun (WGS) entry which is preliminary data.</text>
</comment>
<keyword evidence="2" id="KW-1185">Reference proteome</keyword>
<reference evidence="1" key="1">
    <citation type="submission" date="2009-12" db="EMBL/GenBank/DDBJ databases">
        <authorList>
            <person name="Weinstock G."/>
            <person name="Sodergren E."/>
            <person name="Clifton S."/>
            <person name="Fulton L."/>
            <person name="Fulton B."/>
            <person name="Courtney L."/>
            <person name="Fronick C."/>
            <person name="Harrison M."/>
            <person name="Strong C."/>
            <person name="Farmer C."/>
            <person name="Delahaunty K."/>
            <person name="Markovic C."/>
            <person name="Hall O."/>
            <person name="Minx P."/>
            <person name="Tomlinson C."/>
            <person name="Mitreva M."/>
            <person name="Nelson J."/>
            <person name="Hou S."/>
            <person name="Wollam A."/>
            <person name="Pepin K.H."/>
            <person name="Johnson M."/>
            <person name="Bhonagiri V."/>
            <person name="Nash W.E."/>
            <person name="Warren W."/>
            <person name="Chinwalla A."/>
            <person name="Mardis E.R."/>
            <person name="Wilson R.K."/>
        </authorList>
    </citation>
    <scope>NUCLEOTIDE SEQUENCE [LARGE SCALE GENOMIC DNA]</scope>
    <source>
        <strain evidence="1">DSM 15176</strain>
    </source>
</reference>
<protein>
    <submittedName>
        <fullName evidence="1">Uncharacterized protein</fullName>
    </submittedName>
</protein>